<keyword evidence="4 8" id="KW-0031">Aminopeptidase</keyword>
<sequence>MPAPYPVLPPHDHGLLDVGDGNRVHWEVSGNPAGRPAVVVHGGPGTGSSPRNRKLFDPDRYRLVLFDQRGCGRSTPHVADPTTSLEHNTTPHLVADMEKLREHLGVERWLLFGGSWGSTLILAYAQAFPERVSGIVLAGVTTTRRSETAWLYGGVGRFFPEAYARFRAGVPQDERDDLVAAYARRASSTDLAVRDQAVADWCAWEDAVLSLEPAKPAAAPYTGRPEAGRISLVRIASHYFAHGAWLAEGELLRGAGKLSGIPGVLLQGRHDLGSPPHTAWELARAWPDANLHIFDDSGHMGGTGMGQTLQQTLDRLGRAPR</sequence>
<name>A0ABV5PLD2_STRCM</name>
<accession>A0ABV5PLD2</accession>
<comment type="catalytic activity">
    <reaction evidence="1 8 9">
        <text>Release of N-terminal proline from a peptide.</text>
        <dbReference type="EC" id="3.4.11.5"/>
    </reaction>
</comment>
<evidence type="ECO:0000256" key="6">
    <source>
        <dbReference type="ARBA" id="ARBA00022670"/>
    </source>
</evidence>
<dbReference type="Gene3D" id="3.40.50.1820">
    <property type="entry name" value="alpha/beta hydrolase"/>
    <property type="match status" value="1"/>
</dbReference>
<evidence type="ECO:0000256" key="9">
    <source>
        <dbReference type="RuleBase" id="RU003421"/>
    </source>
</evidence>
<dbReference type="EC" id="3.4.11.5" evidence="8 9"/>
<evidence type="ECO:0000256" key="1">
    <source>
        <dbReference type="ARBA" id="ARBA00001585"/>
    </source>
</evidence>
<evidence type="ECO:0000256" key="4">
    <source>
        <dbReference type="ARBA" id="ARBA00022438"/>
    </source>
</evidence>
<proteinExistence type="inferred from homology"/>
<dbReference type="Pfam" id="PF00561">
    <property type="entry name" value="Abhydrolase_1"/>
    <property type="match status" value="1"/>
</dbReference>
<dbReference type="InterPro" id="IPR029058">
    <property type="entry name" value="AB_hydrolase_fold"/>
</dbReference>
<keyword evidence="7 8" id="KW-0378">Hydrolase</keyword>
<comment type="subcellular location">
    <subcellularLocation>
        <location evidence="2 8">Cytoplasm</location>
    </subcellularLocation>
</comment>
<dbReference type="InterPro" id="IPR005944">
    <property type="entry name" value="Pro_iminopeptidase"/>
</dbReference>
<keyword evidence="6 8" id="KW-0645">Protease</keyword>
<organism evidence="11 12">
    <name type="scientific">Streptomyces cremeus</name>
    <dbReference type="NCBI Taxonomy" id="66881"/>
    <lineage>
        <taxon>Bacteria</taxon>
        <taxon>Bacillati</taxon>
        <taxon>Actinomycetota</taxon>
        <taxon>Actinomycetes</taxon>
        <taxon>Kitasatosporales</taxon>
        <taxon>Streptomycetaceae</taxon>
        <taxon>Streptomyces</taxon>
    </lineage>
</organism>
<protein>
    <recommendedName>
        <fullName evidence="8 9">Proline iminopeptidase</fullName>
        <shortName evidence="8">PIP</shortName>
        <ecNumber evidence="8 9">3.4.11.5</ecNumber>
    </recommendedName>
    <alternativeName>
        <fullName evidence="8">Prolyl aminopeptidase</fullName>
    </alternativeName>
</protein>
<keyword evidence="12" id="KW-1185">Reference proteome</keyword>
<dbReference type="SUPFAM" id="SSF53474">
    <property type="entry name" value="alpha/beta-Hydrolases"/>
    <property type="match status" value="1"/>
</dbReference>
<evidence type="ECO:0000256" key="5">
    <source>
        <dbReference type="ARBA" id="ARBA00022490"/>
    </source>
</evidence>
<dbReference type="GO" id="GO:0004177">
    <property type="term" value="F:aminopeptidase activity"/>
    <property type="evidence" value="ECO:0007669"/>
    <property type="project" value="UniProtKB-KW"/>
</dbReference>
<dbReference type="EMBL" id="JBHMCR010000018">
    <property type="protein sequence ID" value="MFB9523568.1"/>
    <property type="molecule type" value="Genomic_DNA"/>
</dbReference>
<keyword evidence="5 8" id="KW-0963">Cytoplasm</keyword>
<comment type="similarity">
    <text evidence="3 8 9">Belongs to the peptidase S33 family.</text>
</comment>
<dbReference type="NCBIfam" id="TIGR01249">
    <property type="entry name" value="pro_imino_pep_1"/>
    <property type="match status" value="1"/>
</dbReference>
<evidence type="ECO:0000256" key="8">
    <source>
        <dbReference type="PIRNR" id="PIRNR006431"/>
    </source>
</evidence>
<dbReference type="InterPro" id="IPR002410">
    <property type="entry name" value="Peptidase_S33"/>
</dbReference>
<comment type="caution">
    <text evidence="11">The sequence shown here is derived from an EMBL/GenBank/DDBJ whole genome shotgun (WGS) entry which is preliminary data.</text>
</comment>
<dbReference type="PIRSF" id="PIRSF006431">
    <property type="entry name" value="Pept_S33"/>
    <property type="match status" value="1"/>
</dbReference>
<gene>
    <name evidence="11" type="primary">pip</name>
    <name evidence="11" type="ORF">ACFFTU_26840</name>
</gene>
<dbReference type="PANTHER" id="PTHR43722">
    <property type="entry name" value="PROLINE IMINOPEPTIDASE"/>
    <property type="match status" value="1"/>
</dbReference>
<evidence type="ECO:0000256" key="3">
    <source>
        <dbReference type="ARBA" id="ARBA00010088"/>
    </source>
</evidence>
<evidence type="ECO:0000256" key="7">
    <source>
        <dbReference type="ARBA" id="ARBA00022801"/>
    </source>
</evidence>
<evidence type="ECO:0000256" key="2">
    <source>
        <dbReference type="ARBA" id="ARBA00004496"/>
    </source>
</evidence>
<reference evidence="11 12" key="1">
    <citation type="submission" date="2024-09" db="EMBL/GenBank/DDBJ databases">
        <authorList>
            <person name="Sun Q."/>
            <person name="Mori K."/>
        </authorList>
    </citation>
    <scope>NUCLEOTIDE SEQUENCE [LARGE SCALE GENOMIC DNA]</scope>
    <source>
        <strain evidence="11 12">JCM 4362</strain>
    </source>
</reference>
<dbReference type="PANTHER" id="PTHR43722:SF1">
    <property type="entry name" value="PROLINE IMINOPEPTIDASE"/>
    <property type="match status" value="1"/>
</dbReference>
<evidence type="ECO:0000313" key="11">
    <source>
        <dbReference type="EMBL" id="MFB9523568.1"/>
    </source>
</evidence>
<evidence type="ECO:0000259" key="10">
    <source>
        <dbReference type="Pfam" id="PF00561"/>
    </source>
</evidence>
<dbReference type="PRINTS" id="PR00111">
    <property type="entry name" value="ABHYDROLASE"/>
</dbReference>
<feature type="domain" description="AB hydrolase-1" evidence="10">
    <location>
        <begin position="38"/>
        <end position="300"/>
    </location>
</feature>
<dbReference type="InterPro" id="IPR000073">
    <property type="entry name" value="AB_hydrolase_1"/>
</dbReference>
<dbReference type="Proteomes" id="UP001589718">
    <property type="component" value="Unassembled WGS sequence"/>
</dbReference>
<dbReference type="PRINTS" id="PR00793">
    <property type="entry name" value="PROAMNOPTASE"/>
</dbReference>
<dbReference type="RefSeq" id="WP_345225404.1">
    <property type="nucleotide sequence ID" value="NZ_BAAAXE010000013.1"/>
</dbReference>
<evidence type="ECO:0000313" key="12">
    <source>
        <dbReference type="Proteomes" id="UP001589718"/>
    </source>
</evidence>